<dbReference type="PRINTS" id="PR00320">
    <property type="entry name" value="GPROTEINBRPT"/>
</dbReference>
<proteinExistence type="predicted"/>
<dbReference type="InterPro" id="IPR015943">
    <property type="entry name" value="WD40/YVTN_repeat-like_dom_sf"/>
</dbReference>
<feature type="repeat" description="WD" evidence="3">
    <location>
        <begin position="592"/>
        <end position="633"/>
    </location>
</feature>
<evidence type="ECO:0000256" key="2">
    <source>
        <dbReference type="ARBA" id="ARBA00022737"/>
    </source>
</evidence>
<dbReference type="GO" id="GO:1990234">
    <property type="term" value="C:transferase complex"/>
    <property type="evidence" value="ECO:0007669"/>
    <property type="project" value="UniProtKB-ARBA"/>
</dbReference>
<dbReference type="SUPFAM" id="SSF50978">
    <property type="entry name" value="WD40 repeat-like"/>
    <property type="match status" value="1"/>
</dbReference>
<dbReference type="STRING" id="312017.Q247R1"/>
<dbReference type="InterPro" id="IPR020472">
    <property type="entry name" value="WD40_PAC1"/>
</dbReference>
<feature type="repeat" description="WD" evidence="3">
    <location>
        <begin position="417"/>
        <end position="451"/>
    </location>
</feature>
<dbReference type="AlphaFoldDB" id="Q247R1"/>
<dbReference type="SMART" id="SM00320">
    <property type="entry name" value="WD40"/>
    <property type="match status" value="6"/>
</dbReference>
<feature type="repeat" description="WD" evidence="3">
    <location>
        <begin position="569"/>
        <end position="591"/>
    </location>
</feature>
<protein>
    <submittedName>
        <fullName evidence="4">WD domain, G-beta repeat protein</fullName>
    </submittedName>
</protein>
<evidence type="ECO:0000256" key="1">
    <source>
        <dbReference type="ARBA" id="ARBA00022574"/>
    </source>
</evidence>
<reference evidence="5" key="1">
    <citation type="journal article" date="2006" name="PLoS Biol.">
        <title>Macronuclear genome sequence of the ciliate Tetrahymena thermophila, a model eukaryote.</title>
        <authorList>
            <person name="Eisen J.A."/>
            <person name="Coyne R.S."/>
            <person name="Wu M."/>
            <person name="Wu D."/>
            <person name="Thiagarajan M."/>
            <person name="Wortman J.R."/>
            <person name="Badger J.H."/>
            <person name="Ren Q."/>
            <person name="Amedeo P."/>
            <person name="Jones K.M."/>
            <person name="Tallon L.J."/>
            <person name="Delcher A.L."/>
            <person name="Salzberg S.L."/>
            <person name="Silva J.C."/>
            <person name="Haas B.J."/>
            <person name="Majoros W.H."/>
            <person name="Farzad M."/>
            <person name="Carlton J.M."/>
            <person name="Smith R.K. Jr."/>
            <person name="Garg J."/>
            <person name="Pearlman R.E."/>
            <person name="Karrer K.M."/>
            <person name="Sun L."/>
            <person name="Manning G."/>
            <person name="Elde N.C."/>
            <person name="Turkewitz A.P."/>
            <person name="Asai D.J."/>
            <person name="Wilkes D.E."/>
            <person name="Wang Y."/>
            <person name="Cai H."/>
            <person name="Collins K."/>
            <person name="Stewart B.A."/>
            <person name="Lee S.R."/>
            <person name="Wilamowska K."/>
            <person name="Weinberg Z."/>
            <person name="Ruzzo W.L."/>
            <person name="Wloga D."/>
            <person name="Gaertig J."/>
            <person name="Frankel J."/>
            <person name="Tsao C.-C."/>
            <person name="Gorovsky M.A."/>
            <person name="Keeling P.J."/>
            <person name="Waller R.F."/>
            <person name="Patron N.J."/>
            <person name="Cherry J.M."/>
            <person name="Stover N.A."/>
            <person name="Krieger C.J."/>
            <person name="del Toro C."/>
            <person name="Ryder H.F."/>
            <person name="Williamson S.C."/>
            <person name="Barbeau R.A."/>
            <person name="Hamilton E.P."/>
            <person name="Orias E."/>
        </authorList>
    </citation>
    <scope>NUCLEOTIDE SEQUENCE [LARGE SCALE GENOMIC DNA]</scope>
    <source>
        <strain evidence="5">SB210</strain>
    </source>
</reference>
<dbReference type="PROSITE" id="PS00678">
    <property type="entry name" value="WD_REPEATS_1"/>
    <property type="match status" value="3"/>
</dbReference>
<dbReference type="Gene3D" id="2.130.10.10">
    <property type="entry name" value="YVTN repeat-like/Quinoprotein amine dehydrogenase"/>
    <property type="match status" value="2"/>
</dbReference>
<keyword evidence="2" id="KW-0677">Repeat</keyword>
<dbReference type="PANTHER" id="PTHR22847:SF637">
    <property type="entry name" value="WD REPEAT DOMAIN 5B"/>
    <property type="match status" value="1"/>
</dbReference>
<dbReference type="CDD" id="cd00200">
    <property type="entry name" value="WD40"/>
    <property type="match status" value="1"/>
</dbReference>
<evidence type="ECO:0000313" key="5">
    <source>
        <dbReference type="Proteomes" id="UP000009168"/>
    </source>
</evidence>
<organism evidence="4 5">
    <name type="scientific">Tetrahymena thermophila (strain SB210)</name>
    <dbReference type="NCBI Taxonomy" id="312017"/>
    <lineage>
        <taxon>Eukaryota</taxon>
        <taxon>Sar</taxon>
        <taxon>Alveolata</taxon>
        <taxon>Ciliophora</taxon>
        <taxon>Intramacronucleata</taxon>
        <taxon>Oligohymenophorea</taxon>
        <taxon>Hymenostomatida</taxon>
        <taxon>Tetrahymenina</taxon>
        <taxon>Tetrahymenidae</taxon>
        <taxon>Tetrahymena</taxon>
    </lineage>
</organism>
<dbReference type="OMA" id="DENIGHN"/>
<dbReference type="PROSITE" id="PS50294">
    <property type="entry name" value="WD_REPEATS_REGION"/>
    <property type="match status" value="3"/>
</dbReference>
<keyword evidence="1 3" id="KW-0853">WD repeat</keyword>
<dbReference type="InParanoid" id="Q247R1"/>
<dbReference type="Pfam" id="PF00400">
    <property type="entry name" value="WD40"/>
    <property type="match status" value="4"/>
</dbReference>
<dbReference type="OrthoDB" id="674604at2759"/>
<dbReference type="PROSITE" id="PS50082">
    <property type="entry name" value="WD_REPEATS_2"/>
    <property type="match status" value="4"/>
</dbReference>
<dbReference type="HOGENOM" id="CLU_408005_0_0_1"/>
<dbReference type="EMBL" id="GG662458">
    <property type="protein sequence ID" value="EAS04039.1"/>
    <property type="molecule type" value="Genomic_DNA"/>
</dbReference>
<dbReference type="eggNOG" id="KOG0274">
    <property type="taxonomic scope" value="Eukaryota"/>
</dbReference>
<sequence length="674" mass="76696">MSLLNNFSFNCFRHPTKKVQTICTEPFCNYYRFFCIQCFLDNSSHLCAHKQTIHEINDVLESHQNSQFNNAAVSELQQGLMRVKMQMKEYENIIKSKHASYIKVIDAVEQSFQQAKNAIVNEIEDYLTNLVAKQQAHFQYLENKMKLHVKEASLSDLASLNRQNENEVTNFFENIIKSPLANTKEFQNEVNFYVQSFRRNIHELDNLSNTKMVTFFTEELNSIFKNKFNELKQLLVMSAEDLPLPNTSRFHLSKINNQLGLNGMNGSSSSEFKFKYYRTPSSTSDIPSLAMYNNTTNSMNQNGFSLASANNQKVIQKSSSNGLIGVQKNALYNGYQSEDQNYNAIEIETNQILDSSSYSTILPKNQIEKNPLHTAGICTMIVFQENSTKKIIVTGSLDYTIKFWQLESSSFDFIKTIRGHTSPIYALQKIEKENNIFLASGSADGEIRIWNPILQGKELLATFNDHQDAVMSIIYNDDFLISGSADKTVKVWNLDELFCTQTLNQDQPATSLCTFQNESLRCLVSACGDGFRIWNQKKPGDYKLKSYNNKAHKKGISIIAAIGSSNVDIATAGKDGLIKLWNIEKGMCVNQLQGHTKAVYQLYFSHLNNNLYSCSADESIKVWDLEKQTSNYENGNKFTSVCPKLGEFIVFDQHNFILTASNDLNIIKIITMSQ</sequence>
<dbReference type="InterPro" id="IPR001680">
    <property type="entry name" value="WD40_rpt"/>
</dbReference>
<dbReference type="InterPro" id="IPR036322">
    <property type="entry name" value="WD40_repeat_dom_sf"/>
</dbReference>
<dbReference type="InterPro" id="IPR019775">
    <property type="entry name" value="WD40_repeat_CS"/>
</dbReference>
<dbReference type="RefSeq" id="XP_001024284.1">
    <property type="nucleotide sequence ID" value="XM_001024284.3"/>
</dbReference>
<dbReference type="Proteomes" id="UP000009168">
    <property type="component" value="Unassembled WGS sequence"/>
</dbReference>
<dbReference type="KEGG" id="tet:TTHERM_00994360"/>
<dbReference type="PANTHER" id="PTHR22847">
    <property type="entry name" value="WD40 REPEAT PROTEIN"/>
    <property type="match status" value="1"/>
</dbReference>
<evidence type="ECO:0000256" key="3">
    <source>
        <dbReference type="PROSITE-ProRule" id="PRU00221"/>
    </source>
</evidence>
<evidence type="ECO:0000313" key="4">
    <source>
        <dbReference type="EMBL" id="EAS04039.1"/>
    </source>
</evidence>
<feature type="repeat" description="WD" evidence="3">
    <location>
        <begin position="463"/>
        <end position="502"/>
    </location>
</feature>
<name>Q247R1_TETTS</name>
<gene>
    <name evidence="4" type="ORF">TTHERM_00994360</name>
</gene>
<accession>Q247R1</accession>
<dbReference type="GeneID" id="7831543"/>
<keyword evidence="5" id="KW-1185">Reference proteome</keyword>